<name>A0A8S5MV65_9CAUD</name>
<dbReference type="EMBL" id="BK014997">
    <property type="protein sequence ID" value="DAD86293.1"/>
    <property type="molecule type" value="Genomic_DNA"/>
</dbReference>
<organism evidence="2">
    <name type="scientific">Siphoviridae sp. ctsus30</name>
    <dbReference type="NCBI Taxonomy" id="2826488"/>
    <lineage>
        <taxon>Viruses</taxon>
        <taxon>Duplodnaviria</taxon>
        <taxon>Heunggongvirae</taxon>
        <taxon>Uroviricota</taxon>
        <taxon>Caudoviricetes</taxon>
    </lineage>
</organism>
<accession>A0A8S5MV65</accession>
<evidence type="ECO:0000256" key="1">
    <source>
        <dbReference type="SAM" id="MobiDB-lite"/>
    </source>
</evidence>
<evidence type="ECO:0000313" key="2">
    <source>
        <dbReference type="EMBL" id="DAD86293.1"/>
    </source>
</evidence>
<proteinExistence type="predicted"/>
<feature type="region of interest" description="Disordered" evidence="1">
    <location>
        <begin position="125"/>
        <end position="145"/>
    </location>
</feature>
<reference evidence="2" key="1">
    <citation type="journal article" date="2021" name="Proc. Natl. Acad. Sci. U.S.A.">
        <title>A Catalog of Tens of Thousands of Viruses from Human Metagenomes Reveals Hidden Associations with Chronic Diseases.</title>
        <authorList>
            <person name="Tisza M.J."/>
            <person name="Buck C.B."/>
        </authorList>
    </citation>
    <scope>NUCLEOTIDE SEQUENCE</scope>
    <source>
        <strain evidence="2">Ctsus30</strain>
    </source>
</reference>
<sequence length="167" mass="18680">MWQRGRLLMARTRKTVKFDGRVAGIKVTVDSDRYGAAAKAKKKIIDAAWKKVDAAAKAAAVASTEYGRALIATDPRRVDTGYMRDAFRVDASKGGKVVEIGWHRWDRAKPYYSWQENGTYSQRTSGYLRSGLRGKPTGGDKGKGITPAKYLPRVTAVFREEFYGRLK</sequence>
<protein>
    <submittedName>
        <fullName evidence="2">Uncharacterized protein</fullName>
    </submittedName>
</protein>